<comment type="similarity">
    <text evidence="1">Belongs to the membrane fusion protein (MFP) (TC 8.A.1) family.</text>
</comment>
<evidence type="ECO:0000259" key="5">
    <source>
        <dbReference type="Pfam" id="PF25967"/>
    </source>
</evidence>
<protein>
    <submittedName>
        <fullName evidence="6">Efflux RND transporter periplasmic adaptor subunit</fullName>
    </submittedName>
</protein>
<dbReference type="InterPro" id="IPR058627">
    <property type="entry name" value="MdtA-like_C"/>
</dbReference>
<dbReference type="Pfam" id="PF25967">
    <property type="entry name" value="RND-MFP_C"/>
    <property type="match status" value="1"/>
</dbReference>
<dbReference type="PANTHER" id="PTHR30469">
    <property type="entry name" value="MULTIDRUG RESISTANCE PROTEIN MDTA"/>
    <property type="match status" value="1"/>
</dbReference>
<evidence type="ECO:0000256" key="1">
    <source>
        <dbReference type="ARBA" id="ARBA00009477"/>
    </source>
</evidence>
<accession>A0ABS3J0B9</accession>
<dbReference type="RefSeq" id="WP_207349727.1">
    <property type="nucleotide sequence ID" value="NZ_JAFMPY010000004.1"/>
</dbReference>
<dbReference type="InterPro" id="IPR006143">
    <property type="entry name" value="RND_pump_MFP"/>
</dbReference>
<dbReference type="Gene3D" id="1.10.287.470">
    <property type="entry name" value="Helix hairpin bin"/>
    <property type="match status" value="1"/>
</dbReference>
<dbReference type="Proteomes" id="UP000664288">
    <property type="component" value="Unassembled WGS sequence"/>
</dbReference>
<comment type="caution">
    <text evidence="6">The sequence shown here is derived from an EMBL/GenBank/DDBJ whole genome shotgun (WGS) entry which is preliminary data.</text>
</comment>
<feature type="coiled-coil region" evidence="2">
    <location>
        <begin position="144"/>
        <end position="171"/>
    </location>
</feature>
<keyword evidence="7" id="KW-1185">Reference proteome</keyword>
<evidence type="ECO:0000256" key="3">
    <source>
        <dbReference type="SAM" id="MobiDB-lite"/>
    </source>
</evidence>
<feature type="domain" description="Multidrug resistance protein MdtA-like C-terminal permuted SH3" evidence="5">
    <location>
        <begin position="304"/>
        <end position="351"/>
    </location>
</feature>
<sequence length="396" mass="40317">MSGENRPSRASRLATASALPLCLILASCSDEAAPAAPPQIVAFVTAEPKVVNQMVSLTGTIVARNTATYAFETGGRVTDVFVDVGDRVSAGEVLAKLDPTQQQASVAAAKAAVASAEASLTEATSAFDRQSKLLAQGFTTRSDYDSAEQTLASARSKRDAAKSDLVTANNDLDDTVLKADANGVITSRSVDPGQVVSAASAAFGFARAGALDAEFRIQEQLLISGKRPGQIRVALVEDPSVVAIGHIREISPLIDSSTGTVLVKVGLDDPPEAMNLGAAVVGYNDNESVEKAIGLPWTSLVVSGGKPAVWVVAEDGTARLTEIAIAAYRTDDILVAKGVEAGQRVVSAGAQLVLPNQKLEIVAAGAKDAAAGATGAGDEAPAAGASEGAPAKDTAR</sequence>
<feature type="region of interest" description="Disordered" evidence="3">
    <location>
        <begin position="372"/>
        <end position="396"/>
    </location>
</feature>
<evidence type="ECO:0000313" key="6">
    <source>
        <dbReference type="EMBL" id="MBO0903108.1"/>
    </source>
</evidence>
<dbReference type="NCBIfam" id="TIGR01730">
    <property type="entry name" value="RND_mfp"/>
    <property type="match status" value="1"/>
</dbReference>
<dbReference type="SUPFAM" id="SSF111369">
    <property type="entry name" value="HlyD-like secretion proteins"/>
    <property type="match status" value="1"/>
</dbReference>
<dbReference type="Gene3D" id="2.40.420.20">
    <property type="match status" value="1"/>
</dbReference>
<keyword evidence="2" id="KW-0175">Coiled coil</keyword>
<dbReference type="PANTHER" id="PTHR30469:SF38">
    <property type="entry name" value="HLYD FAMILY SECRETION PROTEIN"/>
    <property type="match status" value="1"/>
</dbReference>
<feature type="chain" id="PRO_5045559047" evidence="4">
    <location>
        <begin position="33"/>
        <end position="396"/>
    </location>
</feature>
<proteinExistence type="inferred from homology"/>
<evidence type="ECO:0000256" key="2">
    <source>
        <dbReference type="SAM" id="Coils"/>
    </source>
</evidence>
<dbReference type="EMBL" id="JAFMPY010000004">
    <property type="protein sequence ID" value="MBO0903108.1"/>
    <property type="molecule type" value="Genomic_DNA"/>
</dbReference>
<feature type="signal peptide" evidence="4">
    <location>
        <begin position="1"/>
        <end position="32"/>
    </location>
</feature>
<dbReference type="PROSITE" id="PS51257">
    <property type="entry name" value="PROKAR_LIPOPROTEIN"/>
    <property type="match status" value="1"/>
</dbReference>
<organism evidence="6 7">
    <name type="scientific">Jiella sonneratiae</name>
    <dbReference type="NCBI Taxonomy" id="2816856"/>
    <lineage>
        <taxon>Bacteria</taxon>
        <taxon>Pseudomonadati</taxon>
        <taxon>Pseudomonadota</taxon>
        <taxon>Alphaproteobacteria</taxon>
        <taxon>Hyphomicrobiales</taxon>
        <taxon>Aurantimonadaceae</taxon>
        <taxon>Jiella</taxon>
    </lineage>
</organism>
<dbReference type="Gene3D" id="2.40.50.100">
    <property type="match status" value="1"/>
</dbReference>
<name>A0ABS3J0B9_9HYPH</name>
<evidence type="ECO:0000313" key="7">
    <source>
        <dbReference type="Proteomes" id="UP000664288"/>
    </source>
</evidence>
<evidence type="ECO:0000256" key="4">
    <source>
        <dbReference type="SAM" id="SignalP"/>
    </source>
</evidence>
<gene>
    <name evidence="6" type="ORF">J1C47_05605</name>
</gene>
<keyword evidence="4" id="KW-0732">Signal</keyword>
<dbReference type="Gene3D" id="2.40.30.170">
    <property type="match status" value="1"/>
</dbReference>
<reference evidence="6 7" key="1">
    <citation type="submission" date="2021-03" db="EMBL/GenBank/DDBJ databases">
        <title>Whole genome sequence of Jiella sp. MQZ13P-4.</title>
        <authorList>
            <person name="Tuo L."/>
        </authorList>
    </citation>
    <scope>NUCLEOTIDE SEQUENCE [LARGE SCALE GENOMIC DNA]</scope>
    <source>
        <strain evidence="6 7">MQZ13P-4</strain>
    </source>
</reference>